<dbReference type="RefSeq" id="WP_115836968.1">
    <property type="nucleotide sequence ID" value="NZ_CP025086.1"/>
</dbReference>
<reference evidence="2 3" key="1">
    <citation type="submission" date="2018-08" db="EMBL/GenBank/DDBJ databases">
        <title>Genomic Encyclopedia of Type Strains, Phase IV (KMG-IV): sequencing the most valuable type-strain genomes for metagenomic binning, comparative biology and taxonomic classification.</title>
        <authorList>
            <person name="Goeker M."/>
        </authorList>
    </citation>
    <scope>NUCLEOTIDE SEQUENCE [LARGE SCALE GENOMIC DNA]</scope>
    <source>
        <strain evidence="2 3">BW863</strain>
    </source>
</reference>
<dbReference type="Proteomes" id="UP000256900">
    <property type="component" value="Unassembled WGS sequence"/>
</dbReference>
<feature type="domain" description="N-acetylmuramoyl-L-alanine amidase" evidence="1">
    <location>
        <begin position="28"/>
        <end position="169"/>
    </location>
</feature>
<dbReference type="GO" id="GO:0009253">
    <property type="term" value="P:peptidoglycan catabolic process"/>
    <property type="evidence" value="ECO:0007669"/>
    <property type="project" value="InterPro"/>
</dbReference>
<dbReference type="EMBL" id="QUMO01000003">
    <property type="protein sequence ID" value="REF86429.1"/>
    <property type="molecule type" value="Genomic_DNA"/>
</dbReference>
<dbReference type="GO" id="GO:0008745">
    <property type="term" value="F:N-acetylmuramoyl-L-alanine amidase activity"/>
    <property type="evidence" value="ECO:0007669"/>
    <property type="project" value="InterPro"/>
</dbReference>
<dbReference type="Gene3D" id="3.40.80.10">
    <property type="entry name" value="Peptidoglycan recognition protein-like"/>
    <property type="match status" value="1"/>
</dbReference>
<sequence>MTFLTEPKAYTLAEFASFVAGLTWDAWRPRFITLHNTGIPSLATWLSPDHPAKQRIVAQKHYEHDILHWHSGVHLFVAQDLIWNLCDLTQVGVSVSCWNHLTLGMEMVGDYASESFDTGPGAQVRDNAVAALAVLHSKLGLRPDGFKLGVHGLHFHKECARDHHDCPGRNVVKADVVARVLSQMAALKGEALSEGAGSFHRRS</sequence>
<proteinExistence type="predicted"/>
<dbReference type="OrthoDB" id="8858683at2"/>
<evidence type="ECO:0000313" key="3">
    <source>
        <dbReference type="Proteomes" id="UP000256900"/>
    </source>
</evidence>
<evidence type="ECO:0000313" key="2">
    <source>
        <dbReference type="EMBL" id="REF86429.1"/>
    </source>
</evidence>
<dbReference type="SUPFAM" id="SSF55846">
    <property type="entry name" value="N-acetylmuramoyl-L-alanine amidase-like"/>
    <property type="match status" value="1"/>
</dbReference>
<protein>
    <submittedName>
        <fullName evidence="2">N-acetylmuramoyl-L-alanine amidase</fullName>
    </submittedName>
</protein>
<dbReference type="InterPro" id="IPR002502">
    <property type="entry name" value="Amidase_domain"/>
</dbReference>
<organism evidence="2 3">
    <name type="scientific">Methylovirgula ligni</name>
    <dbReference type="NCBI Taxonomy" id="569860"/>
    <lineage>
        <taxon>Bacteria</taxon>
        <taxon>Pseudomonadati</taxon>
        <taxon>Pseudomonadota</taxon>
        <taxon>Alphaproteobacteria</taxon>
        <taxon>Hyphomicrobiales</taxon>
        <taxon>Beijerinckiaceae</taxon>
        <taxon>Methylovirgula</taxon>
    </lineage>
</organism>
<keyword evidence="3" id="KW-1185">Reference proteome</keyword>
<dbReference type="Pfam" id="PF01510">
    <property type="entry name" value="Amidase_2"/>
    <property type="match status" value="1"/>
</dbReference>
<comment type="caution">
    <text evidence="2">The sequence shown here is derived from an EMBL/GenBank/DDBJ whole genome shotgun (WGS) entry which is preliminary data.</text>
</comment>
<evidence type="ECO:0000259" key="1">
    <source>
        <dbReference type="Pfam" id="PF01510"/>
    </source>
</evidence>
<gene>
    <name evidence="2" type="ORF">DES32_2481</name>
</gene>
<name>A0A3D9Z5I2_9HYPH</name>
<dbReference type="InterPro" id="IPR036505">
    <property type="entry name" value="Amidase/PGRP_sf"/>
</dbReference>
<dbReference type="AlphaFoldDB" id="A0A3D9Z5I2"/>
<accession>A0A3D9Z5I2</accession>